<sequence length="153" mass="16920">MDIFVLRHGEAEPHAERDHQRRLTQRGEADVLNTLQRGLPELEGVQKILVSPYTRAQQTADIAADLLPGRMLMTTETLVPGGDPAKLAALIEQLQLDRVLLVGHQPLAGTFTDWLCDLEPGRYRMGTSALVFIETQWVAAGCGTLRWLKQPGA</sequence>
<accession>A0A545SRU1</accession>
<dbReference type="Gene3D" id="3.40.50.1240">
    <property type="entry name" value="Phosphoglycerate mutase-like"/>
    <property type="match status" value="1"/>
</dbReference>
<dbReference type="OrthoDB" id="92610at2"/>
<dbReference type="Proteomes" id="UP000319732">
    <property type="component" value="Unassembled WGS sequence"/>
</dbReference>
<dbReference type="GO" id="GO:0101006">
    <property type="term" value="F:protein histidine phosphatase activity"/>
    <property type="evidence" value="ECO:0007669"/>
    <property type="project" value="InterPro"/>
</dbReference>
<dbReference type="CDD" id="cd07067">
    <property type="entry name" value="HP_PGM_like"/>
    <property type="match status" value="1"/>
</dbReference>
<dbReference type="InterPro" id="IPR004449">
    <property type="entry name" value="SixA"/>
</dbReference>
<proteinExistence type="predicted"/>
<dbReference type="SMART" id="SM00855">
    <property type="entry name" value="PGAM"/>
    <property type="match status" value="1"/>
</dbReference>
<evidence type="ECO:0000313" key="1">
    <source>
        <dbReference type="EMBL" id="TQV67677.1"/>
    </source>
</evidence>
<comment type="caution">
    <text evidence="1">The sequence shown here is derived from an EMBL/GenBank/DDBJ whole genome shotgun (WGS) entry which is preliminary data.</text>
</comment>
<gene>
    <name evidence="1" type="primary">sixA</name>
    <name evidence="1" type="ORF">FKG94_25235</name>
</gene>
<dbReference type="Pfam" id="PF00300">
    <property type="entry name" value="His_Phos_1"/>
    <property type="match status" value="1"/>
</dbReference>
<dbReference type="AlphaFoldDB" id="A0A545SRU1"/>
<reference evidence="1 2" key="1">
    <citation type="submission" date="2019-06" db="EMBL/GenBank/DDBJ databases">
        <title>Whole genome sequence for Cellvibrionaceae sp. R142.</title>
        <authorList>
            <person name="Wang G."/>
        </authorList>
    </citation>
    <scope>NUCLEOTIDE SEQUENCE [LARGE SCALE GENOMIC DNA]</scope>
    <source>
        <strain evidence="1 2">R142</strain>
    </source>
</reference>
<protein>
    <submittedName>
        <fullName evidence="1">Phosphohistidine phosphatase SixA</fullName>
    </submittedName>
</protein>
<dbReference type="RefSeq" id="WP_142929733.1">
    <property type="nucleotide sequence ID" value="NZ_ML660110.1"/>
</dbReference>
<evidence type="ECO:0000313" key="2">
    <source>
        <dbReference type="Proteomes" id="UP000319732"/>
    </source>
</evidence>
<name>A0A545SRU1_9GAMM</name>
<dbReference type="NCBIfam" id="TIGR00249">
    <property type="entry name" value="sixA"/>
    <property type="match status" value="1"/>
</dbReference>
<keyword evidence="2" id="KW-1185">Reference proteome</keyword>
<dbReference type="GO" id="GO:0005737">
    <property type="term" value="C:cytoplasm"/>
    <property type="evidence" value="ECO:0007669"/>
    <property type="project" value="InterPro"/>
</dbReference>
<dbReference type="InterPro" id="IPR013078">
    <property type="entry name" value="His_Pase_superF_clade-1"/>
</dbReference>
<organism evidence="1 2">
    <name type="scientific">Exilibacterium tricleocarpae</name>
    <dbReference type="NCBI Taxonomy" id="2591008"/>
    <lineage>
        <taxon>Bacteria</taxon>
        <taxon>Pseudomonadati</taxon>
        <taxon>Pseudomonadota</taxon>
        <taxon>Gammaproteobacteria</taxon>
        <taxon>Cellvibrionales</taxon>
        <taxon>Cellvibrionaceae</taxon>
        <taxon>Exilibacterium</taxon>
    </lineage>
</organism>
<dbReference type="InterPro" id="IPR029033">
    <property type="entry name" value="His_PPase_superfam"/>
</dbReference>
<dbReference type="SUPFAM" id="SSF53254">
    <property type="entry name" value="Phosphoglycerate mutase-like"/>
    <property type="match status" value="1"/>
</dbReference>
<dbReference type="EMBL" id="VHSG01000034">
    <property type="protein sequence ID" value="TQV67677.1"/>
    <property type="molecule type" value="Genomic_DNA"/>
</dbReference>